<evidence type="ECO:0000313" key="4">
    <source>
        <dbReference type="Proteomes" id="UP000663929"/>
    </source>
</evidence>
<feature type="region of interest" description="Disordered" evidence="1">
    <location>
        <begin position="47"/>
        <end position="66"/>
    </location>
</feature>
<evidence type="ECO:0008006" key="5">
    <source>
        <dbReference type="Google" id="ProtNLM"/>
    </source>
</evidence>
<reference evidence="3" key="1">
    <citation type="submission" date="2021-03" db="EMBL/GenBank/DDBJ databases">
        <title>Acanthopleuribacteraceae sp. M133.</title>
        <authorList>
            <person name="Wang G."/>
        </authorList>
    </citation>
    <scope>NUCLEOTIDE SEQUENCE</scope>
    <source>
        <strain evidence="3">M133</strain>
    </source>
</reference>
<evidence type="ECO:0000313" key="3">
    <source>
        <dbReference type="EMBL" id="QTD52085.1"/>
    </source>
</evidence>
<evidence type="ECO:0000256" key="1">
    <source>
        <dbReference type="SAM" id="MobiDB-lite"/>
    </source>
</evidence>
<proteinExistence type="predicted"/>
<feature type="signal peptide" evidence="2">
    <location>
        <begin position="1"/>
        <end position="32"/>
    </location>
</feature>
<accession>A0A8A4U012</accession>
<evidence type="ECO:0000256" key="2">
    <source>
        <dbReference type="SAM" id="SignalP"/>
    </source>
</evidence>
<organism evidence="3 4">
    <name type="scientific">Sulfidibacter corallicola</name>
    <dbReference type="NCBI Taxonomy" id="2818388"/>
    <lineage>
        <taxon>Bacteria</taxon>
        <taxon>Pseudomonadati</taxon>
        <taxon>Acidobacteriota</taxon>
        <taxon>Holophagae</taxon>
        <taxon>Acanthopleuribacterales</taxon>
        <taxon>Acanthopleuribacteraceae</taxon>
        <taxon>Sulfidibacter</taxon>
    </lineage>
</organism>
<keyword evidence="4" id="KW-1185">Reference proteome</keyword>
<keyword evidence="2" id="KW-0732">Signal</keyword>
<sequence>MKSSNNIHTSNPTRTCFWLMVFFMAFAVPSFAQNVVYPVPKRAPKFGTSSRDFGPRPGSRAPENAPDKTFRRVYSTPATLRLFVRAKCGERIGRKELIDKAKNSTLESGPVVQIDWTDDIRDQNVEFWLVTYQKREVVQLNLTAQDGKYTVKSKNETKRESWDVEKVIFTSPHRTCSKQKDLDERKVRLAVINALQAITLRHFRSNSDE</sequence>
<dbReference type="Proteomes" id="UP000663929">
    <property type="component" value="Chromosome"/>
</dbReference>
<gene>
    <name evidence="3" type="ORF">J3U87_06390</name>
</gene>
<dbReference type="EMBL" id="CP071793">
    <property type="protein sequence ID" value="QTD52085.1"/>
    <property type="molecule type" value="Genomic_DNA"/>
</dbReference>
<dbReference type="KEGG" id="scor:J3U87_06390"/>
<feature type="chain" id="PRO_5035239954" description="DUF4468 domain-containing protein" evidence="2">
    <location>
        <begin position="33"/>
        <end position="209"/>
    </location>
</feature>
<name>A0A8A4U012_SULCO</name>
<dbReference type="AlphaFoldDB" id="A0A8A4U012"/>
<protein>
    <recommendedName>
        <fullName evidence="5">DUF4468 domain-containing protein</fullName>
    </recommendedName>
</protein>
<dbReference type="RefSeq" id="WP_237382194.1">
    <property type="nucleotide sequence ID" value="NZ_CP071793.1"/>
</dbReference>